<keyword evidence="1" id="KW-0378">Hydrolase</keyword>
<dbReference type="Gene3D" id="1.10.3210.10">
    <property type="entry name" value="Hypothetical protein af1432"/>
    <property type="match status" value="1"/>
</dbReference>
<organism evidence="4 5">
    <name type="scientific">Ferrimonas pelagia</name>
    <dbReference type="NCBI Taxonomy" id="1177826"/>
    <lineage>
        <taxon>Bacteria</taxon>
        <taxon>Pseudomonadati</taxon>
        <taxon>Pseudomonadota</taxon>
        <taxon>Gammaproteobacteria</taxon>
        <taxon>Alteromonadales</taxon>
        <taxon>Ferrimonadaceae</taxon>
        <taxon>Ferrimonas</taxon>
    </lineage>
</organism>
<feature type="domain" description="Ppx/GppA phosphatase C-terminal" evidence="3">
    <location>
        <begin position="317"/>
        <end position="483"/>
    </location>
</feature>
<feature type="domain" description="Ppx/GppA phosphatase N-terminal" evidence="2">
    <location>
        <begin position="30"/>
        <end position="307"/>
    </location>
</feature>
<proteinExistence type="predicted"/>
<accession>A0ABP9FM13</accession>
<sequence>MYDTMNNQAARIGDTIAAIDLGSNSFHLAIARVLENRVQILHRVKQRVQLAEGMDDEGNLAEAAIARGLACLTQFAQHLQTSQISQIRVVATYALRRAPNRNRFVKPARKILNSRIDVIPGTEEARLIYRGVAQARQLENHNLVIDIGGGSTELVLGQGPTPILLESLDMGCVSYQDRFFADGKLSAKRFDKASLAAQQQLELLQERYTQLGWQHAIGCSGTIKAIAQLCGEPPLPGLITQDALESLCQRLSEHGLSDPRFAHLSDSRLRVLPAGLAVLLGCFRALGIDNMQFCDAALREGVIVEMSGEQPHDSVCATTVAAMERLHHIDTTHASQVAQTAVSLYQQSSQPNDELSALLGWAGRLHEVGLSLNFKGMHRHTGYILAHSNLPGFTIEQQQLLALLGRFQRKRLDDFAPLELELASAQQQQQLLMALRLAVLWHLGRRHTLPPPRVTWHSDGLTLELNPSVQTEPLLLADLQQEQQLLAARSWQVKIVAST</sequence>
<dbReference type="Gene3D" id="3.30.420.40">
    <property type="match status" value="1"/>
</dbReference>
<dbReference type="Pfam" id="PF02541">
    <property type="entry name" value="Ppx-GppA"/>
    <property type="match status" value="1"/>
</dbReference>
<name>A0ABP9FM13_9GAMM</name>
<dbReference type="InterPro" id="IPR050273">
    <property type="entry name" value="GppA/Ppx_hydrolase"/>
</dbReference>
<gene>
    <name evidence="4" type="primary">ppx</name>
    <name evidence="4" type="ORF">GCM10023333_39050</name>
</gene>
<dbReference type="Proteomes" id="UP001499988">
    <property type="component" value="Unassembled WGS sequence"/>
</dbReference>
<dbReference type="InterPro" id="IPR043129">
    <property type="entry name" value="ATPase_NBD"/>
</dbReference>
<dbReference type="SUPFAM" id="SSF109604">
    <property type="entry name" value="HD-domain/PDEase-like"/>
    <property type="match status" value="1"/>
</dbReference>
<reference evidence="5" key="1">
    <citation type="journal article" date="2019" name="Int. J. Syst. Evol. Microbiol.">
        <title>The Global Catalogue of Microorganisms (GCM) 10K type strain sequencing project: providing services to taxonomists for standard genome sequencing and annotation.</title>
        <authorList>
            <consortium name="The Broad Institute Genomics Platform"/>
            <consortium name="The Broad Institute Genome Sequencing Center for Infectious Disease"/>
            <person name="Wu L."/>
            <person name="Ma J."/>
        </authorList>
    </citation>
    <scope>NUCLEOTIDE SEQUENCE [LARGE SCALE GENOMIC DNA]</scope>
    <source>
        <strain evidence="5">JCM 18401</strain>
    </source>
</reference>
<evidence type="ECO:0000313" key="5">
    <source>
        <dbReference type="Proteomes" id="UP001499988"/>
    </source>
</evidence>
<dbReference type="RefSeq" id="WP_345337180.1">
    <property type="nucleotide sequence ID" value="NZ_BAABJZ010000104.1"/>
</dbReference>
<dbReference type="PANTHER" id="PTHR30005">
    <property type="entry name" value="EXOPOLYPHOSPHATASE"/>
    <property type="match status" value="1"/>
</dbReference>
<dbReference type="InterPro" id="IPR030673">
    <property type="entry name" value="PyroPPase_GppA_Ppx"/>
</dbReference>
<dbReference type="InterPro" id="IPR048950">
    <property type="entry name" value="Ppx_GppA_C"/>
</dbReference>
<dbReference type="CDD" id="cd24053">
    <property type="entry name" value="ASKHA_NBD_EcPPX-GppA-like"/>
    <property type="match status" value="1"/>
</dbReference>
<evidence type="ECO:0000313" key="4">
    <source>
        <dbReference type="EMBL" id="GAA4901250.1"/>
    </source>
</evidence>
<evidence type="ECO:0000259" key="2">
    <source>
        <dbReference type="Pfam" id="PF02541"/>
    </source>
</evidence>
<dbReference type="InterPro" id="IPR003695">
    <property type="entry name" value="Ppx_GppA_N"/>
</dbReference>
<protein>
    <submittedName>
        <fullName evidence="4">Exopolyphosphatase</fullName>
    </submittedName>
</protein>
<dbReference type="Pfam" id="PF21447">
    <property type="entry name" value="Ppx-GppA_III"/>
    <property type="match status" value="1"/>
</dbReference>
<evidence type="ECO:0000259" key="3">
    <source>
        <dbReference type="Pfam" id="PF21447"/>
    </source>
</evidence>
<dbReference type="EMBL" id="BAABJZ010000104">
    <property type="protein sequence ID" value="GAA4901250.1"/>
    <property type="molecule type" value="Genomic_DNA"/>
</dbReference>
<dbReference type="SUPFAM" id="SSF53067">
    <property type="entry name" value="Actin-like ATPase domain"/>
    <property type="match status" value="2"/>
</dbReference>
<dbReference type="Gene3D" id="3.30.420.150">
    <property type="entry name" value="Exopolyphosphatase. Domain 2"/>
    <property type="match status" value="1"/>
</dbReference>
<comment type="caution">
    <text evidence="4">The sequence shown here is derived from an EMBL/GenBank/DDBJ whole genome shotgun (WGS) entry which is preliminary data.</text>
</comment>
<keyword evidence="5" id="KW-1185">Reference proteome</keyword>
<dbReference type="PIRSF" id="PIRSF001267">
    <property type="entry name" value="Pyrophosphatase_GppA_Ppx"/>
    <property type="match status" value="1"/>
</dbReference>
<evidence type="ECO:0000256" key="1">
    <source>
        <dbReference type="ARBA" id="ARBA00022801"/>
    </source>
</evidence>
<dbReference type="PANTHER" id="PTHR30005:SF14">
    <property type="entry name" value="EXOPOLYPHOSPHATASE"/>
    <property type="match status" value="1"/>
</dbReference>